<organism evidence="1 2">
    <name type="scientific">Chiloscyllium punctatum</name>
    <name type="common">Brownbanded bambooshark</name>
    <name type="synonym">Hemiscyllium punctatum</name>
    <dbReference type="NCBI Taxonomy" id="137246"/>
    <lineage>
        <taxon>Eukaryota</taxon>
        <taxon>Metazoa</taxon>
        <taxon>Chordata</taxon>
        <taxon>Craniata</taxon>
        <taxon>Vertebrata</taxon>
        <taxon>Chondrichthyes</taxon>
        <taxon>Elasmobranchii</taxon>
        <taxon>Galeomorphii</taxon>
        <taxon>Galeoidea</taxon>
        <taxon>Orectolobiformes</taxon>
        <taxon>Hemiscylliidae</taxon>
        <taxon>Chiloscyllium</taxon>
    </lineage>
</organism>
<keyword evidence="2" id="KW-1185">Reference proteome</keyword>
<gene>
    <name evidence="1" type="ORF">chiPu_0025599</name>
</gene>
<name>A0A401TGN0_CHIPU</name>
<dbReference type="Proteomes" id="UP000287033">
    <property type="component" value="Unassembled WGS sequence"/>
</dbReference>
<dbReference type="EMBL" id="BEZZ01061812">
    <property type="protein sequence ID" value="GCC41801.1"/>
    <property type="molecule type" value="Genomic_DNA"/>
</dbReference>
<sequence length="72" mass="7866">MPGVYPQRTHLGYIRSVHAWGISAAYTPGVYPQGLHSWKLGIPRVVTMVECSRRIATVFRVVKAAGEKSGIG</sequence>
<reference evidence="1 2" key="1">
    <citation type="journal article" date="2018" name="Nat. Ecol. Evol.">
        <title>Shark genomes provide insights into elasmobranch evolution and the origin of vertebrates.</title>
        <authorList>
            <person name="Hara Y"/>
            <person name="Yamaguchi K"/>
            <person name="Onimaru K"/>
            <person name="Kadota M"/>
            <person name="Koyanagi M"/>
            <person name="Keeley SD"/>
            <person name="Tatsumi K"/>
            <person name="Tanaka K"/>
            <person name="Motone F"/>
            <person name="Kageyama Y"/>
            <person name="Nozu R"/>
            <person name="Adachi N"/>
            <person name="Nishimura O"/>
            <person name="Nakagawa R"/>
            <person name="Tanegashima C"/>
            <person name="Kiyatake I"/>
            <person name="Matsumoto R"/>
            <person name="Murakumo K"/>
            <person name="Nishida K"/>
            <person name="Terakita A"/>
            <person name="Kuratani S"/>
            <person name="Sato K"/>
            <person name="Hyodo S Kuraku.S."/>
        </authorList>
    </citation>
    <scope>NUCLEOTIDE SEQUENCE [LARGE SCALE GENOMIC DNA]</scope>
</reference>
<evidence type="ECO:0000313" key="1">
    <source>
        <dbReference type="EMBL" id="GCC41801.1"/>
    </source>
</evidence>
<feature type="non-terminal residue" evidence="1">
    <location>
        <position position="72"/>
    </location>
</feature>
<protein>
    <submittedName>
        <fullName evidence="1">Uncharacterized protein</fullName>
    </submittedName>
</protein>
<dbReference type="AlphaFoldDB" id="A0A401TGN0"/>
<comment type="caution">
    <text evidence="1">The sequence shown here is derived from an EMBL/GenBank/DDBJ whole genome shotgun (WGS) entry which is preliminary data.</text>
</comment>
<proteinExistence type="predicted"/>
<accession>A0A401TGN0</accession>
<evidence type="ECO:0000313" key="2">
    <source>
        <dbReference type="Proteomes" id="UP000287033"/>
    </source>
</evidence>